<reference evidence="2 3" key="1">
    <citation type="submission" date="2016-10" db="EMBL/GenBank/DDBJ databases">
        <title>The genome sequence of Colletotrichum fioriniae PJ7.</title>
        <authorList>
            <person name="Baroncelli R."/>
        </authorList>
    </citation>
    <scope>NUCLEOTIDE SEQUENCE [LARGE SCALE GENOMIC DNA]</scope>
    <source>
        <strain evidence="2 3">Tom-12</strain>
    </source>
</reference>
<gene>
    <name evidence="2" type="ORF">CTAM01_14322</name>
</gene>
<dbReference type="EMBL" id="MLFU01000119">
    <property type="protein sequence ID" value="KAK1480571.1"/>
    <property type="molecule type" value="Genomic_DNA"/>
</dbReference>
<name>A0ABQ9QPT8_9PEZI</name>
<keyword evidence="1" id="KW-0812">Transmembrane</keyword>
<keyword evidence="1" id="KW-1133">Transmembrane helix</keyword>
<dbReference type="Proteomes" id="UP001227543">
    <property type="component" value="Unassembled WGS sequence"/>
</dbReference>
<comment type="caution">
    <text evidence="2">The sequence shown here is derived from an EMBL/GenBank/DDBJ whole genome shotgun (WGS) entry which is preliminary data.</text>
</comment>
<sequence length="122" mass="12814">MAGVFRPCGQDKKVHNPFQNNSNICRHTAISVEALVVTTTGLTIPASLTALLTSPAAHIDNNKRLRPLPLLLAFSFTLGFAVSFSLFMVGILAASIDAVGLRVLDLAVATGAAFRHGCGLVL</sequence>
<keyword evidence="3" id="KW-1185">Reference proteome</keyword>
<evidence type="ECO:0000256" key="1">
    <source>
        <dbReference type="SAM" id="Phobius"/>
    </source>
</evidence>
<dbReference type="GeneID" id="85414561"/>
<evidence type="ECO:0000313" key="3">
    <source>
        <dbReference type="Proteomes" id="UP001227543"/>
    </source>
</evidence>
<proteinExistence type="predicted"/>
<accession>A0ABQ9QPT8</accession>
<dbReference type="RefSeq" id="XP_060375100.1">
    <property type="nucleotide sequence ID" value="XM_060530323.1"/>
</dbReference>
<keyword evidence="1" id="KW-0472">Membrane</keyword>
<organism evidence="2 3">
    <name type="scientific">Colletotrichum tamarilloi</name>
    <dbReference type="NCBI Taxonomy" id="1209934"/>
    <lineage>
        <taxon>Eukaryota</taxon>
        <taxon>Fungi</taxon>
        <taxon>Dikarya</taxon>
        <taxon>Ascomycota</taxon>
        <taxon>Pezizomycotina</taxon>
        <taxon>Sordariomycetes</taxon>
        <taxon>Hypocreomycetidae</taxon>
        <taxon>Glomerellales</taxon>
        <taxon>Glomerellaceae</taxon>
        <taxon>Colletotrichum</taxon>
        <taxon>Colletotrichum acutatum species complex</taxon>
    </lineage>
</organism>
<protein>
    <submittedName>
        <fullName evidence="2">Uncharacterized protein</fullName>
    </submittedName>
</protein>
<evidence type="ECO:0000313" key="2">
    <source>
        <dbReference type="EMBL" id="KAK1480571.1"/>
    </source>
</evidence>
<feature type="transmembrane region" description="Helical" evidence="1">
    <location>
        <begin position="70"/>
        <end position="96"/>
    </location>
</feature>